<comment type="cofactor">
    <cofactor evidence="1">
        <name>pyridoxal 5'-phosphate</name>
        <dbReference type="ChEBI" id="CHEBI:597326"/>
    </cofactor>
</comment>
<organism evidence="4 5">
    <name type="scientific">Mesomycoplasma hyopneumoniae</name>
    <name type="common">Mycoplasma hyopneumoniae</name>
    <dbReference type="NCBI Taxonomy" id="2099"/>
    <lineage>
        <taxon>Bacteria</taxon>
        <taxon>Bacillati</taxon>
        <taxon>Mycoplasmatota</taxon>
        <taxon>Mycoplasmoidales</taxon>
        <taxon>Metamycoplasmataceae</taxon>
        <taxon>Mesomycoplasma</taxon>
    </lineage>
</organism>
<dbReference type="PANTHER" id="PTHR43586">
    <property type="entry name" value="CYSTEINE DESULFURASE"/>
    <property type="match status" value="1"/>
</dbReference>
<dbReference type="InterPro" id="IPR015424">
    <property type="entry name" value="PyrdxlP-dep_Trfase"/>
</dbReference>
<dbReference type="EC" id="2.8.1.7" evidence="4"/>
<name>A0A223M9T2_MESHO</name>
<gene>
    <name evidence="4" type="primary">sufS</name>
    <name evidence="4" type="ORF">CIB43_00424</name>
</gene>
<reference evidence="4 5" key="1">
    <citation type="submission" date="2017-08" db="EMBL/GenBank/DDBJ databases">
        <title>The complete genome sequence of a Mycoplasma hyopneumoniae isolate in Korea.</title>
        <authorList>
            <person name="Han J."/>
            <person name="Lee N."/>
        </authorList>
    </citation>
    <scope>NUCLEOTIDE SEQUENCE [LARGE SCALE GENOMIC DNA]</scope>
    <source>
        <strain evidence="4 5">KM014</strain>
    </source>
</reference>
<dbReference type="GeneID" id="41334463"/>
<dbReference type="InterPro" id="IPR015421">
    <property type="entry name" value="PyrdxlP-dep_Trfase_major"/>
</dbReference>
<dbReference type="PANTHER" id="PTHR43586:SF8">
    <property type="entry name" value="CYSTEINE DESULFURASE 1, CHLOROPLASTIC"/>
    <property type="match status" value="1"/>
</dbReference>
<dbReference type="Gene3D" id="3.90.1150.10">
    <property type="entry name" value="Aspartate Aminotransferase, domain 1"/>
    <property type="match status" value="1"/>
</dbReference>
<proteinExistence type="predicted"/>
<dbReference type="RefSeq" id="WP_011283958.1">
    <property type="nucleotide sequence ID" value="NZ_QQSN01000007.1"/>
</dbReference>
<evidence type="ECO:0000313" key="5">
    <source>
        <dbReference type="Proteomes" id="UP000215452"/>
    </source>
</evidence>
<sequence length="381" mass="43144">MTNFKNNFPFLNKVTYLDSAAMMQKPLSVIKKISDFYLNSAINIHSQNSKIGYENSDKIGKIREKIARFINAESEEIIFNSGTTEAINLFANMIKKFLKKGDQILLSPLNHSSNLIIWIKIAAKIGAEIIYSKKIIDKISPKTKIIAFSQTNNSILVNLNLVEIWKKALKYHAFVFNDATQAINYQKVSLKLCHGLAFSSNKFYGPTGLGVLAIKKELLNKLEPVKFGGGTVAEINSKNIVYYNGYRKFEAGTLNLAAIWGLGAAVDFINAIGIKKIAKKLQVLSIYLYEKLEKIEKIEIFSKKGNHIIIFNIKEFNASDVVSYLGNNNIYVRSGTFCVPFLEKILKKRSFIRVSLAFYNDFNDIDRLISVLEKKEFLNFV</sequence>
<dbReference type="GO" id="GO:0031071">
    <property type="term" value="F:cysteine desulfurase activity"/>
    <property type="evidence" value="ECO:0007669"/>
    <property type="project" value="UniProtKB-EC"/>
</dbReference>
<feature type="domain" description="Aminotransferase class V" evidence="3">
    <location>
        <begin position="15"/>
        <end position="368"/>
    </location>
</feature>
<accession>A0A223M9T2</accession>
<evidence type="ECO:0000256" key="2">
    <source>
        <dbReference type="ARBA" id="ARBA00022898"/>
    </source>
</evidence>
<dbReference type="SUPFAM" id="SSF53383">
    <property type="entry name" value="PLP-dependent transferases"/>
    <property type="match status" value="1"/>
</dbReference>
<dbReference type="AlphaFoldDB" id="A0A223M9T2"/>
<dbReference type="Pfam" id="PF00266">
    <property type="entry name" value="Aminotran_5"/>
    <property type="match status" value="1"/>
</dbReference>
<evidence type="ECO:0000259" key="3">
    <source>
        <dbReference type="Pfam" id="PF00266"/>
    </source>
</evidence>
<protein>
    <submittedName>
        <fullName evidence="4">Cysteine desulfurase</fullName>
        <ecNumber evidence="4">2.8.1.7</ecNumber>
    </submittedName>
</protein>
<dbReference type="EMBL" id="CP022714">
    <property type="protein sequence ID" value="ASU14320.1"/>
    <property type="molecule type" value="Genomic_DNA"/>
</dbReference>
<dbReference type="Gene3D" id="3.40.640.10">
    <property type="entry name" value="Type I PLP-dependent aspartate aminotransferase-like (Major domain)"/>
    <property type="match status" value="1"/>
</dbReference>
<evidence type="ECO:0000313" key="4">
    <source>
        <dbReference type="EMBL" id="ASU14320.1"/>
    </source>
</evidence>
<dbReference type="InterPro" id="IPR015422">
    <property type="entry name" value="PyrdxlP-dep_Trfase_small"/>
</dbReference>
<dbReference type="InterPro" id="IPR000192">
    <property type="entry name" value="Aminotrans_V_dom"/>
</dbReference>
<keyword evidence="2" id="KW-0663">Pyridoxal phosphate</keyword>
<keyword evidence="4" id="KW-0808">Transferase</keyword>
<evidence type="ECO:0000256" key="1">
    <source>
        <dbReference type="ARBA" id="ARBA00001933"/>
    </source>
</evidence>
<dbReference type="Proteomes" id="UP000215452">
    <property type="component" value="Chromosome"/>
</dbReference>